<comment type="caution">
    <text evidence="7">The sequence shown here is derived from an EMBL/GenBank/DDBJ whole genome shotgun (WGS) entry which is preliminary data.</text>
</comment>
<evidence type="ECO:0000256" key="3">
    <source>
        <dbReference type="SAM" id="Coils"/>
    </source>
</evidence>
<evidence type="ECO:0000256" key="1">
    <source>
        <dbReference type="ARBA" id="ARBA00006895"/>
    </source>
</evidence>
<dbReference type="EMBL" id="JAFCIX010000380">
    <property type="protein sequence ID" value="KAH6592344.1"/>
    <property type="molecule type" value="Genomic_DNA"/>
</dbReference>
<reference evidence="7 8" key="1">
    <citation type="submission" date="2021-02" db="EMBL/GenBank/DDBJ databases">
        <title>Variation within the Batrachochytrium salamandrivorans European outbreak.</title>
        <authorList>
            <person name="Kelly M."/>
            <person name="Pasmans F."/>
            <person name="Shea T.P."/>
            <person name="Munoz J.F."/>
            <person name="Carranza S."/>
            <person name="Cuomo C.A."/>
            <person name="Martel A."/>
        </authorList>
    </citation>
    <scope>NUCLEOTIDE SEQUENCE [LARGE SCALE GENOMIC DNA]</scope>
    <source>
        <strain evidence="7 8">AMFP18/2</strain>
    </source>
</reference>
<evidence type="ECO:0000313" key="8">
    <source>
        <dbReference type="Proteomes" id="UP001648503"/>
    </source>
</evidence>
<feature type="compositionally biased region" description="Low complexity" evidence="4">
    <location>
        <begin position="16"/>
        <end position="26"/>
    </location>
</feature>
<dbReference type="PANTHER" id="PTHR21737">
    <property type="entry name" value="POLYGLUTAMINE BINDING PROTEIN 1/MARVEL MEMBRANE-ASSOCIATING DOMAIN CONTAINING 3"/>
    <property type="match status" value="1"/>
</dbReference>
<feature type="domain" description="Splicing factor Cactin C-terminal" evidence="5">
    <location>
        <begin position="652"/>
        <end position="776"/>
    </location>
</feature>
<keyword evidence="3" id="KW-0175">Coiled coil</keyword>
<protein>
    <recommendedName>
        <fullName evidence="2">Splicing factor Cactin</fullName>
    </recommendedName>
</protein>
<feature type="compositionally biased region" description="Polar residues" evidence="4">
    <location>
        <begin position="47"/>
        <end position="64"/>
    </location>
</feature>
<feature type="region of interest" description="Disordered" evidence="4">
    <location>
        <begin position="1"/>
        <end position="176"/>
    </location>
</feature>
<evidence type="ECO:0000259" key="6">
    <source>
        <dbReference type="Pfam" id="PF10312"/>
    </source>
</evidence>
<feature type="compositionally biased region" description="Basic and acidic residues" evidence="4">
    <location>
        <begin position="33"/>
        <end position="44"/>
    </location>
</feature>
<dbReference type="InterPro" id="IPR018816">
    <property type="entry name" value="Cactin_central"/>
</dbReference>
<dbReference type="Pfam" id="PF09732">
    <property type="entry name" value="CactinC_cactus"/>
    <property type="match status" value="1"/>
</dbReference>
<feature type="compositionally biased region" description="Basic and acidic residues" evidence="4">
    <location>
        <begin position="152"/>
        <end position="167"/>
    </location>
</feature>
<feature type="domain" description="Splicing factor cactin central" evidence="6">
    <location>
        <begin position="279"/>
        <end position="483"/>
    </location>
</feature>
<dbReference type="SMART" id="SM01050">
    <property type="entry name" value="CactinC_cactus"/>
    <property type="match status" value="1"/>
</dbReference>
<feature type="compositionally biased region" description="Basic and acidic residues" evidence="4">
    <location>
        <begin position="65"/>
        <end position="75"/>
    </location>
</feature>
<gene>
    <name evidence="7" type="ORF">BASA50_008128</name>
</gene>
<feature type="coiled-coil region" evidence="3">
    <location>
        <begin position="238"/>
        <end position="282"/>
    </location>
</feature>
<accession>A0ABQ8F503</accession>
<evidence type="ECO:0000256" key="4">
    <source>
        <dbReference type="SAM" id="MobiDB-lite"/>
    </source>
</evidence>
<proteinExistence type="inferred from homology"/>
<sequence>MNKRDEPQQQQRRRSISQSRSPPAYASRRRDRSRSGDRTKDNRVGRSGSTERGSSNRRNYSRDTSPNDRPDRPDRSTSPSERYTSLRNSSRTDNNRHSGRDSRTDKSVSREEYSHRHRSQSRSQSPSDDDRRSRRKRSPEPSRGAISKKSKKDSSSKRKRETHEERRGRKAIQLSEKKLLKKEMEDQNLSMIAAGMSAELGYTNTENPFGDSNLNQKFVWVKKREADAKQGITAAARMSSELTRRQEAEAELDKLSKRRTEREIEQQLREQEQNRMQQEQDAMAVGDWISKEDEFHLEQAKIRAQIRVKEGRAKPIDVLAINLSLGFDSQLAQEFDALGLEMDMNEPYLIFRNLSKKETEELHMDIQLYLGLEKSEENKQFWNAMMVVCDDELSRHLRYNSSAVSKSATSAQVAGAARTGVSESVSKDIERMLEQKSLAQLVLLQQQIESKLSSGGPVDVDYWEATIKAIIVWRAKAKLRDMHTAMLQRRLQKLRETLLTPSGADDDVDVDTPAAAIPLTMVPLTMEALATRARQAVDALEGLNAADGEDIEEYDPCMSPRMFDGIEKEDEDLEIIEEHVDLRQLAEARKRVMLERATTTGRKEMAMLAEVAGVSETDLMEEVFVKEAAQRMEADETVFKDEAAVGTASYLWQDKYRPRKPRYFNRVHTGFEWNKYNQTHYDHDNPPPKVVQGYKFNIFYPDLIDKTKAPTYKIEKDPGSDDTVVIRFISGPPYEDVAFKIVKREWEYSHKKGFRSSFDRGVLQLWFHFKRHFYRR</sequence>
<feature type="compositionally biased region" description="Polar residues" evidence="4">
    <location>
        <begin position="76"/>
        <end position="92"/>
    </location>
</feature>
<keyword evidence="8" id="KW-1185">Reference proteome</keyword>
<dbReference type="Proteomes" id="UP001648503">
    <property type="component" value="Unassembled WGS sequence"/>
</dbReference>
<feature type="compositionally biased region" description="Basic and acidic residues" evidence="4">
    <location>
        <begin position="93"/>
        <end position="114"/>
    </location>
</feature>
<comment type="similarity">
    <text evidence="1">Belongs to the CACTIN family.</text>
</comment>
<evidence type="ECO:0000256" key="2">
    <source>
        <dbReference type="ARBA" id="ARBA00034534"/>
    </source>
</evidence>
<dbReference type="Pfam" id="PF10312">
    <property type="entry name" value="Cactin_mid"/>
    <property type="match status" value="1"/>
</dbReference>
<name>A0ABQ8F503_9FUNG</name>
<dbReference type="InterPro" id="IPR019134">
    <property type="entry name" value="Cactin_C"/>
</dbReference>
<dbReference type="PANTHER" id="PTHR21737:SF4">
    <property type="entry name" value="SPLICING FACTOR CACTIN"/>
    <property type="match status" value="1"/>
</dbReference>
<evidence type="ECO:0000313" key="7">
    <source>
        <dbReference type="EMBL" id="KAH6592344.1"/>
    </source>
</evidence>
<organism evidence="7 8">
    <name type="scientific">Batrachochytrium salamandrivorans</name>
    <dbReference type="NCBI Taxonomy" id="1357716"/>
    <lineage>
        <taxon>Eukaryota</taxon>
        <taxon>Fungi</taxon>
        <taxon>Fungi incertae sedis</taxon>
        <taxon>Chytridiomycota</taxon>
        <taxon>Chytridiomycota incertae sedis</taxon>
        <taxon>Chytridiomycetes</taxon>
        <taxon>Rhizophydiales</taxon>
        <taxon>Rhizophydiales incertae sedis</taxon>
        <taxon>Batrachochytrium</taxon>
    </lineage>
</organism>
<evidence type="ECO:0000259" key="5">
    <source>
        <dbReference type="Pfam" id="PF09732"/>
    </source>
</evidence>